<evidence type="ECO:0000256" key="1">
    <source>
        <dbReference type="ARBA" id="ARBA00023002"/>
    </source>
</evidence>
<dbReference type="PANTHER" id="PTHR30137">
    <property type="entry name" value="LUCIFERASE-LIKE MONOOXYGENASE"/>
    <property type="match status" value="1"/>
</dbReference>
<dbReference type="STRING" id="68895.RR42_s2346"/>
<keyword evidence="5" id="KW-1185">Reference proteome</keyword>
<organism evidence="4 5">
    <name type="scientific">Cupriavidus basilensis</name>
    <dbReference type="NCBI Taxonomy" id="68895"/>
    <lineage>
        <taxon>Bacteria</taxon>
        <taxon>Pseudomonadati</taxon>
        <taxon>Pseudomonadota</taxon>
        <taxon>Betaproteobacteria</taxon>
        <taxon>Burkholderiales</taxon>
        <taxon>Burkholderiaceae</taxon>
        <taxon>Cupriavidus</taxon>
    </lineage>
</organism>
<evidence type="ECO:0000313" key="5">
    <source>
        <dbReference type="Proteomes" id="UP000031843"/>
    </source>
</evidence>
<proteinExistence type="predicted"/>
<dbReference type="InterPro" id="IPR011251">
    <property type="entry name" value="Luciferase-like_dom"/>
</dbReference>
<evidence type="ECO:0000259" key="3">
    <source>
        <dbReference type="Pfam" id="PF00296"/>
    </source>
</evidence>
<dbReference type="GO" id="GO:0047646">
    <property type="term" value="F:alkanal monooxygenase (FMN-linked) activity"/>
    <property type="evidence" value="ECO:0007669"/>
    <property type="project" value="UniProtKB-EC"/>
</dbReference>
<evidence type="ECO:0000256" key="2">
    <source>
        <dbReference type="ARBA" id="ARBA00023033"/>
    </source>
</evidence>
<dbReference type="Gene3D" id="3.20.20.30">
    <property type="entry name" value="Luciferase-like domain"/>
    <property type="match status" value="1"/>
</dbReference>
<dbReference type="Proteomes" id="UP000031843">
    <property type="component" value="Chromosome secondary"/>
</dbReference>
<dbReference type="AlphaFoldDB" id="A0A0C4YLI2"/>
<accession>A0A0C4YLI2</accession>
<dbReference type="EC" id="1.14.14.3" evidence="4"/>
<dbReference type="InterPro" id="IPR050766">
    <property type="entry name" value="Bact_Lucif_Oxidored"/>
</dbReference>
<name>A0A0C4YLI2_9BURK</name>
<evidence type="ECO:0000313" key="4">
    <source>
        <dbReference type="EMBL" id="AJG23928.1"/>
    </source>
</evidence>
<keyword evidence="1 4" id="KW-0560">Oxidoreductase</keyword>
<dbReference type="EMBL" id="CP010537">
    <property type="protein sequence ID" value="AJG23928.1"/>
    <property type="molecule type" value="Genomic_DNA"/>
</dbReference>
<dbReference type="InterPro" id="IPR036661">
    <property type="entry name" value="Luciferase-like_sf"/>
</dbReference>
<dbReference type="SUPFAM" id="SSF51679">
    <property type="entry name" value="Bacterial luciferase-like"/>
    <property type="match status" value="1"/>
</dbReference>
<protein>
    <submittedName>
        <fullName evidence="4">Alkanal monooxygenase alpha chain</fullName>
        <ecNumber evidence="4">1.14.14.3</ecNumber>
    </submittedName>
</protein>
<gene>
    <name evidence="4" type="ORF">RR42_s2346</name>
</gene>
<dbReference type="Pfam" id="PF00296">
    <property type="entry name" value="Bac_luciferase"/>
    <property type="match status" value="1"/>
</dbReference>
<dbReference type="GO" id="GO:0005829">
    <property type="term" value="C:cytosol"/>
    <property type="evidence" value="ECO:0007669"/>
    <property type="project" value="TreeGrafter"/>
</dbReference>
<reference evidence="4 5" key="1">
    <citation type="journal article" date="2015" name="Genome Announc.">
        <title>Complete Genome Sequence of Cupriavidus basilensis 4G11, Isolated from the Oak Ridge Field Research Center Site.</title>
        <authorList>
            <person name="Ray J."/>
            <person name="Waters R.J."/>
            <person name="Skerker J.M."/>
            <person name="Kuehl J.V."/>
            <person name="Price M.N."/>
            <person name="Huang J."/>
            <person name="Chakraborty R."/>
            <person name="Arkin A.P."/>
            <person name="Deutschbauer A."/>
        </authorList>
    </citation>
    <scope>NUCLEOTIDE SEQUENCE [LARGE SCALE GENOMIC DNA]</scope>
    <source>
        <strain evidence="4">4G11</strain>
    </source>
</reference>
<feature type="domain" description="Luciferase-like" evidence="3">
    <location>
        <begin position="24"/>
        <end position="276"/>
    </location>
</feature>
<dbReference type="PANTHER" id="PTHR30137:SF8">
    <property type="entry name" value="BLR5498 PROTEIN"/>
    <property type="match status" value="1"/>
</dbReference>
<dbReference type="KEGG" id="cbw:RR42_s2346"/>
<sequence>MQRKGTAMRFSLIYEAQTVDASRAGDHKVFDEIMEQVELAEDMGFDVVWAVEHTALTNYAHMSAPETFLAFVAGRTRRIGIGHGVVCLPPAMNHPVKVAERVATLDILSGGRVHLGVGKGGTQQEAGTFGYDLNTLHPMIDESMYLIPKILTQDEIEHDGEYIKIPRRPIHPKPRQDPHPLMYLACTNADTLQRAGARGMGALVLGFGGPEDVAKKNAIYRKAYETRQAGDQVGLRPHQHLAALCPTIVLEDGKAARKIGIKGQRYFMESLAYWYSGGERPNPDAWDAENVTEEDAQGKAVIKTSFASEKVTVDFSDPSMMMLNPNHAYGTVEDCIGYVQRLIDAGADEILFICQMGTVPQWAQLETIRNIGEHVIPHFRAQGRKLRALA</sequence>
<keyword evidence="2 4" id="KW-0503">Monooxygenase</keyword>